<proteinExistence type="inferred from homology"/>
<dbReference type="EMBL" id="FOYM01000004">
    <property type="protein sequence ID" value="SFQ99505.1"/>
    <property type="molecule type" value="Genomic_DNA"/>
</dbReference>
<feature type="domain" description="ABC transporter" evidence="6">
    <location>
        <begin position="4"/>
        <end position="234"/>
    </location>
</feature>
<protein>
    <submittedName>
        <fullName evidence="7">ABC-2 type transport system ATP-binding protein</fullName>
    </submittedName>
</protein>
<dbReference type="PANTHER" id="PTHR42711">
    <property type="entry name" value="ABC TRANSPORTER ATP-BINDING PROTEIN"/>
    <property type="match status" value="1"/>
</dbReference>
<dbReference type="NCBIfam" id="TIGR01188">
    <property type="entry name" value="drrA"/>
    <property type="match status" value="1"/>
</dbReference>
<dbReference type="Pfam" id="PF00005">
    <property type="entry name" value="ABC_tran"/>
    <property type="match status" value="1"/>
</dbReference>
<comment type="subcellular location">
    <subcellularLocation>
        <location evidence="1">Cell membrane</location>
        <topology evidence="1">Peripheral membrane protein</topology>
        <orientation evidence="1">Cytoplasmic side</orientation>
    </subcellularLocation>
</comment>
<reference evidence="8" key="1">
    <citation type="submission" date="2016-10" db="EMBL/GenBank/DDBJ databases">
        <authorList>
            <person name="Varghese N."/>
            <person name="Submissions S."/>
        </authorList>
    </citation>
    <scope>NUCLEOTIDE SEQUENCE [LARGE SCALE GENOMIC DNA]</scope>
    <source>
        <strain evidence="8">DSM 3669</strain>
    </source>
</reference>
<dbReference type="SMART" id="SM00382">
    <property type="entry name" value="AAA"/>
    <property type="match status" value="1"/>
</dbReference>
<evidence type="ECO:0000313" key="7">
    <source>
        <dbReference type="EMBL" id="SFQ99505.1"/>
    </source>
</evidence>
<keyword evidence="4 7" id="KW-0067">ATP-binding</keyword>
<evidence type="ECO:0000256" key="3">
    <source>
        <dbReference type="ARBA" id="ARBA00022741"/>
    </source>
</evidence>
<keyword evidence="3" id="KW-0547">Nucleotide-binding</keyword>
<dbReference type="AlphaFoldDB" id="A0A1I6D205"/>
<evidence type="ECO:0000313" key="8">
    <source>
        <dbReference type="Proteomes" id="UP000199584"/>
    </source>
</evidence>
<dbReference type="InterPro" id="IPR005894">
    <property type="entry name" value="DrrA"/>
</dbReference>
<dbReference type="GO" id="GO:0016887">
    <property type="term" value="F:ATP hydrolysis activity"/>
    <property type="evidence" value="ECO:0007669"/>
    <property type="project" value="InterPro"/>
</dbReference>
<dbReference type="PROSITE" id="PS50893">
    <property type="entry name" value="ABC_TRANSPORTER_2"/>
    <property type="match status" value="1"/>
</dbReference>
<evidence type="ECO:0000259" key="6">
    <source>
        <dbReference type="PROSITE" id="PS50893"/>
    </source>
</evidence>
<keyword evidence="2" id="KW-0813">Transport</keyword>
<dbReference type="OrthoDB" id="1805624at2"/>
<dbReference type="InterPro" id="IPR027417">
    <property type="entry name" value="P-loop_NTPase"/>
</dbReference>
<dbReference type="InterPro" id="IPR050763">
    <property type="entry name" value="ABC_transporter_ATP-binding"/>
</dbReference>
<organism evidence="7 8">
    <name type="scientific">Desulfoscipio geothermicus DSM 3669</name>
    <dbReference type="NCBI Taxonomy" id="1121426"/>
    <lineage>
        <taxon>Bacteria</taxon>
        <taxon>Bacillati</taxon>
        <taxon>Bacillota</taxon>
        <taxon>Clostridia</taxon>
        <taxon>Eubacteriales</taxon>
        <taxon>Desulfallaceae</taxon>
        <taxon>Desulfoscipio</taxon>
    </lineage>
</organism>
<dbReference type="SUPFAM" id="SSF52540">
    <property type="entry name" value="P-loop containing nucleoside triphosphate hydrolases"/>
    <property type="match status" value="1"/>
</dbReference>
<name>A0A1I6D205_9FIRM</name>
<dbReference type="STRING" id="39060.SAMN05660706_104115"/>
<dbReference type="PANTHER" id="PTHR42711:SF5">
    <property type="entry name" value="ABC TRANSPORTER ATP-BINDING PROTEIN NATA"/>
    <property type="match status" value="1"/>
</dbReference>
<evidence type="ECO:0000256" key="5">
    <source>
        <dbReference type="ARBA" id="ARBA00049985"/>
    </source>
</evidence>
<evidence type="ECO:0000256" key="2">
    <source>
        <dbReference type="ARBA" id="ARBA00022448"/>
    </source>
</evidence>
<dbReference type="RefSeq" id="WP_092482114.1">
    <property type="nucleotide sequence ID" value="NZ_FOYM01000004.1"/>
</dbReference>
<dbReference type="InterPro" id="IPR003439">
    <property type="entry name" value="ABC_transporter-like_ATP-bd"/>
</dbReference>
<dbReference type="InterPro" id="IPR017871">
    <property type="entry name" value="ABC_transporter-like_CS"/>
</dbReference>
<dbReference type="GO" id="GO:0005886">
    <property type="term" value="C:plasma membrane"/>
    <property type="evidence" value="ECO:0007669"/>
    <property type="project" value="UniProtKB-SubCell"/>
</dbReference>
<keyword evidence="8" id="KW-1185">Reference proteome</keyword>
<comment type="similarity">
    <text evidence="5">Belongs to the ABC transporter superfamily. Drug exporter-1 (DrugE1) (TC 3.A.1.105) family.</text>
</comment>
<evidence type="ECO:0000256" key="1">
    <source>
        <dbReference type="ARBA" id="ARBA00004413"/>
    </source>
</evidence>
<dbReference type="InterPro" id="IPR003593">
    <property type="entry name" value="AAA+_ATPase"/>
</dbReference>
<dbReference type="GO" id="GO:0043215">
    <property type="term" value="P:daunorubicin transport"/>
    <property type="evidence" value="ECO:0007669"/>
    <property type="project" value="InterPro"/>
</dbReference>
<gene>
    <name evidence="7" type="ORF">SAMN05660706_104115</name>
</gene>
<dbReference type="Gene3D" id="3.40.50.300">
    <property type="entry name" value="P-loop containing nucleotide triphosphate hydrolases"/>
    <property type="match status" value="1"/>
</dbReference>
<dbReference type="GO" id="GO:1900753">
    <property type="term" value="P:doxorubicin transport"/>
    <property type="evidence" value="ECO:0007669"/>
    <property type="project" value="InterPro"/>
</dbReference>
<sequence>MQAIQAQNLVKRYGSVLAVDDVSFSVAPGEIFGFLGPNGAGKSTTQRMLTGVIAPDAGDIQIFGYDLLRCPNPAKQLMGIVPEMANVYVDLSAWNNLMFMGELYGIGKKTRISRAARLLEQFNLLEKKDLKAKGFSKGMKQRLLICMAMMNDPQTLFLDEPTSGLDVQSTHLIRNLLREFNARGQTIFLTTHNIEEANQLCDRVAIINRGRVVAIDRPQNLKLTLQSLQSLEVAFSSPLQSMDILYSVEAVNEVKKTGDKFRLYTNQPARAILSVVDLARRHNLEILSINTLGPSLEDVFLRLTGGQEKRGAHNASC</sequence>
<dbReference type="GO" id="GO:0005524">
    <property type="term" value="F:ATP binding"/>
    <property type="evidence" value="ECO:0007669"/>
    <property type="project" value="UniProtKB-KW"/>
</dbReference>
<dbReference type="Proteomes" id="UP000199584">
    <property type="component" value="Unassembled WGS sequence"/>
</dbReference>
<accession>A0A1I6D205</accession>
<evidence type="ECO:0000256" key="4">
    <source>
        <dbReference type="ARBA" id="ARBA00022840"/>
    </source>
</evidence>
<dbReference type="PROSITE" id="PS00211">
    <property type="entry name" value="ABC_TRANSPORTER_1"/>
    <property type="match status" value="1"/>
</dbReference>